<sequence>MSQQRQQERQELNQKLDEKIDQLVIQTGQQNQNASQIGSTLSSQIDQTKQINDHMDKTQGKVDRAVVAVGKIKTTWDVLIAWILIILLIIAIIIVWAKAKPIKKKN</sequence>
<dbReference type="EMBL" id="JAPFFF010000012">
    <property type="protein sequence ID" value="KAK8875642.1"/>
    <property type="molecule type" value="Genomic_DNA"/>
</dbReference>
<feature type="transmembrane region" description="Helical" evidence="1">
    <location>
        <begin position="79"/>
        <end position="97"/>
    </location>
</feature>
<dbReference type="SUPFAM" id="SSF58038">
    <property type="entry name" value="SNARE fusion complex"/>
    <property type="match status" value="1"/>
</dbReference>
<dbReference type="Proteomes" id="UP001470230">
    <property type="component" value="Unassembled WGS sequence"/>
</dbReference>
<dbReference type="Gene3D" id="1.20.5.110">
    <property type="match status" value="1"/>
</dbReference>
<comment type="caution">
    <text evidence="2">The sequence shown here is derived from an EMBL/GenBank/DDBJ whole genome shotgun (WGS) entry which is preliminary data.</text>
</comment>
<proteinExistence type="predicted"/>
<protein>
    <recommendedName>
        <fullName evidence="4">t-SNARE coiled-coil homology domain-containing protein</fullName>
    </recommendedName>
</protein>
<reference evidence="2 3" key="1">
    <citation type="submission" date="2024-04" db="EMBL/GenBank/DDBJ databases">
        <title>Tritrichomonas musculus Genome.</title>
        <authorList>
            <person name="Alves-Ferreira E."/>
            <person name="Grigg M."/>
            <person name="Lorenzi H."/>
            <person name="Galac M."/>
        </authorList>
    </citation>
    <scope>NUCLEOTIDE SEQUENCE [LARGE SCALE GENOMIC DNA]</scope>
    <source>
        <strain evidence="2 3">EAF2021</strain>
    </source>
</reference>
<keyword evidence="1" id="KW-0472">Membrane</keyword>
<name>A0ABR2JDK1_9EUKA</name>
<keyword evidence="3" id="KW-1185">Reference proteome</keyword>
<evidence type="ECO:0000313" key="2">
    <source>
        <dbReference type="EMBL" id="KAK8875642.1"/>
    </source>
</evidence>
<organism evidence="2 3">
    <name type="scientific">Tritrichomonas musculus</name>
    <dbReference type="NCBI Taxonomy" id="1915356"/>
    <lineage>
        <taxon>Eukaryota</taxon>
        <taxon>Metamonada</taxon>
        <taxon>Parabasalia</taxon>
        <taxon>Tritrichomonadida</taxon>
        <taxon>Tritrichomonadidae</taxon>
        <taxon>Tritrichomonas</taxon>
    </lineage>
</organism>
<gene>
    <name evidence="2" type="ORF">M9Y10_005814</name>
</gene>
<evidence type="ECO:0008006" key="4">
    <source>
        <dbReference type="Google" id="ProtNLM"/>
    </source>
</evidence>
<keyword evidence="1" id="KW-1133">Transmembrane helix</keyword>
<accession>A0ABR2JDK1</accession>
<evidence type="ECO:0000256" key="1">
    <source>
        <dbReference type="SAM" id="Phobius"/>
    </source>
</evidence>
<evidence type="ECO:0000313" key="3">
    <source>
        <dbReference type="Proteomes" id="UP001470230"/>
    </source>
</evidence>
<keyword evidence="1" id="KW-0812">Transmembrane</keyword>